<evidence type="ECO:0000313" key="2">
    <source>
        <dbReference type="EMBL" id="KAK8967574.1"/>
    </source>
</evidence>
<dbReference type="PANTHER" id="PTHR31984:SF1">
    <property type="entry name" value="OS10G0330400 PROTEIN"/>
    <property type="match status" value="1"/>
</dbReference>
<feature type="chain" id="PRO_5047011153" evidence="1">
    <location>
        <begin position="32"/>
        <end position="253"/>
    </location>
</feature>
<dbReference type="SUPFAM" id="SSF143456">
    <property type="entry name" value="VC0467-like"/>
    <property type="match status" value="1"/>
</dbReference>
<accession>A0ABR2MTM9</accession>
<dbReference type="Pfam" id="PF02622">
    <property type="entry name" value="DUF179"/>
    <property type="match status" value="1"/>
</dbReference>
<organism evidence="2 3">
    <name type="scientific">Platanthera guangdongensis</name>
    <dbReference type="NCBI Taxonomy" id="2320717"/>
    <lineage>
        <taxon>Eukaryota</taxon>
        <taxon>Viridiplantae</taxon>
        <taxon>Streptophyta</taxon>
        <taxon>Embryophyta</taxon>
        <taxon>Tracheophyta</taxon>
        <taxon>Spermatophyta</taxon>
        <taxon>Magnoliopsida</taxon>
        <taxon>Liliopsida</taxon>
        <taxon>Asparagales</taxon>
        <taxon>Orchidaceae</taxon>
        <taxon>Orchidoideae</taxon>
        <taxon>Orchideae</taxon>
        <taxon>Orchidinae</taxon>
        <taxon>Platanthera</taxon>
    </lineage>
</organism>
<dbReference type="Gene3D" id="3.40.1740.10">
    <property type="entry name" value="VC0467-like"/>
    <property type="match status" value="1"/>
</dbReference>
<protein>
    <submittedName>
        <fullName evidence="2">Uncharacterized protein</fullName>
    </submittedName>
</protein>
<keyword evidence="1" id="KW-0732">Signal</keyword>
<sequence>MASSITTTSDFFKLFITISFFASILTTETSCQPTIFDLRPPRTTGSRICHPIGDPFGQVSSPESSPSFSWGHPLREPEKGCLLIATEKLDGVHIFERTVVLLVSPASPCPAGVILNRPSLMSIKEMKSTSFNIYDMFSDRPLFFEGPLKEGLFLVSSRRGGECGVFKEVVEGLYYGRKESVGCGAAMVKRNVVEAADFKFFDGYCGWETDQLKEEIEEGYWNVAACSLGVVEMSSSELWEEASGLFGKKKNLW</sequence>
<evidence type="ECO:0000313" key="3">
    <source>
        <dbReference type="Proteomes" id="UP001412067"/>
    </source>
</evidence>
<dbReference type="InterPro" id="IPR003774">
    <property type="entry name" value="AlgH-like"/>
</dbReference>
<comment type="caution">
    <text evidence="2">The sequence shown here is derived from an EMBL/GenBank/DDBJ whole genome shotgun (WGS) entry which is preliminary data.</text>
</comment>
<keyword evidence="3" id="KW-1185">Reference proteome</keyword>
<name>A0ABR2MTM9_9ASPA</name>
<dbReference type="Proteomes" id="UP001412067">
    <property type="component" value="Unassembled WGS sequence"/>
</dbReference>
<proteinExistence type="predicted"/>
<gene>
    <name evidence="2" type="ORF">KSP40_PGU018360</name>
</gene>
<dbReference type="EMBL" id="JBBWWR010000004">
    <property type="protein sequence ID" value="KAK8967574.1"/>
    <property type="molecule type" value="Genomic_DNA"/>
</dbReference>
<evidence type="ECO:0000256" key="1">
    <source>
        <dbReference type="SAM" id="SignalP"/>
    </source>
</evidence>
<feature type="signal peptide" evidence="1">
    <location>
        <begin position="1"/>
        <end position="31"/>
    </location>
</feature>
<reference evidence="2 3" key="1">
    <citation type="journal article" date="2022" name="Nat. Plants">
        <title>Genomes of leafy and leafless Platanthera orchids illuminate the evolution of mycoheterotrophy.</title>
        <authorList>
            <person name="Li M.H."/>
            <person name="Liu K.W."/>
            <person name="Li Z."/>
            <person name="Lu H.C."/>
            <person name="Ye Q.L."/>
            <person name="Zhang D."/>
            <person name="Wang J.Y."/>
            <person name="Li Y.F."/>
            <person name="Zhong Z.M."/>
            <person name="Liu X."/>
            <person name="Yu X."/>
            <person name="Liu D.K."/>
            <person name="Tu X.D."/>
            <person name="Liu B."/>
            <person name="Hao Y."/>
            <person name="Liao X.Y."/>
            <person name="Jiang Y.T."/>
            <person name="Sun W.H."/>
            <person name="Chen J."/>
            <person name="Chen Y.Q."/>
            <person name="Ai Y."/>
            <person name="Zhai J.W."/>
            <person name="Wu S.S."/>
            <person name="Zhou Z."/>
            <person name="Hsiao Y.Y."/>
            <person name="Wu W.L."/>
            <person name="Chen Y.Y."/>
            <person name="Lin Y.F."/>
            <person name="Hsu J.L."/>
            <person name="Li C.Y."/>
            <person name="Wang Z.W."/>
            <person name="Zhao X."/>
            <person name="Zhong W.Y."/>
            <person name="Ma X.K."/>
            <person name="Ma L."/>
            <person name="Huang J."/>
            <person name="Chen G.Z."/>
            <person name="Huang M.Z."/>
            <person name="Huang L."/>
            <person name="Peng D.H."/>
            <person name="Luo Y.B."/>
            <person name="Zou S.Q."/>
            <person name="Chen S.P."/>
            <person name="Lan S."/>
            <person name="Tsai W.C."/>
            <person name="Van de Peer Y."/>
            <person name="Liu Z.J."/>
        </authorList>
    </citation>
    <scope>NUCLEOTIDE SEQUENCE [LARGE SCALE GENOMIC DNA]</scope>
    <source>
        <strain evidence="2">Lor288</strain>
    </source>
</reference>
<dbReference type="PANTHER" id="PTHR31984">
    <property type="entry name" value="TRANSPORTER, PUTATIVE (DUF179)-RELATED"/>
    <property type="match status" value="1"/>
</dbReference>